<keyword evidence="2" id="KW-1185">Reference proteome</keyword>
<sequence>MMFLYGVFEQMGLFRSSQCINILSVPQDIWRIKLPLKINIFIWYLKKGVLLTKDNLSRHDQNPFCRYFSGELTGSGYGPNCSEIKIKHKWSFRASNG</sequence>
<dbReference type="EMBL" id="CP144745">
    <property type="protein sequence ID" value="WVZ52933.1"/>
    <property type="molecule type" value="Genomic_DNA"/>
</dbReference>
<evidence type="ECO:0000313" key="1">
    <source>
        <dbReference type="EMBL" id="WVZ52933.1"/>
    </source>
</evidence>
<organism evidence="1 2">
    <name type="scientific">Paspalum notatum var. saurae</name>
    <dbReference type="NCBI Taxonomy" id="547442"/>
    <lineage>
        <taxon>Eukaryota</taxon>
        <taxon>Viridiplantae</taxon>
        <taxon>Streptophyta</taxon>
        <taxon>Embryophyta</taxon>
        <taxon>Tracheophyta</taxon>
        <taxon>Spermatophyta</taxon>
        <taxon>Magnoliopsida</taxon>
        <taxon>Liliopsida</taxon>
        <taxon>Poales</taxon>
        <taxon>Poaceae</taxon>
        <taxon>PACMAD clade</taxon>
        <taxon>Panicoideae</taxon>
        <taxon>Andropogonodae</taxon>
        <taxon>Paspaleae</taxon>
        <taxon>Paspalinae</taxon>
        <taxon>Paspalum</taxon>
    </lineage>
</organism>
<name>A0AAQ3PS67_PASNO</name>
<evidence type="ECO:0000313" key="2">
    <source>
        <dbReference type="Proteomes" id="UP001341281"/>
    </source>
</evidence>
<reference evidence="1 2" key="1">
    <citation type="submission" date="2024-02" db="EMBL/GenBank/DDBJ databases">
        <title>High-quality chromosome-scale genome assembly of Pensacola bahiagrass (Paspalum notatum Flugge var. saurae).</title>
        <authorList>
            <person name="Vega J.M."/>
            <person name="Podio M."/>
            <person name="Orjuela J."/>
            <person name="Siena L.A."/>
            <person name="Pessino S.C."/>
            <person name="Combes M.C."/>
            <person name="Mariac C."/>
            <person name="Albertini E."/>
            <person name="Pupilli F."/>
            <person name="Ortiz J.P.A."/>
            <person name="Leblanc O."/>
        </authorList>
    </citation>
    <scope>NUCLEOTIDE SEQUENCE [LARGE SCALE GENOMIC DNA]</scope>
    <source>
        <strain evidence="1">R1</strain>
        <tissue evidence="1">Leaf</tissue>
    </source>
</reference>
<evidence type="ECO:0008006" key="3">
    <source>
        <dbReference type="Google" id="ProtNLM"/>
    </source>
</evidence>
<accession>A0AAQ3PS67</accession>
<proteinExistence type="predicted"/>
<protein>
    <recommendedName>
        <fullName evidence="3">Reverse transcriptase zinc-binding domain-containing protein</fullName>
    </recommendedName>
</protein>
<dbReference type="Proteomes" id="UP001341281">
    <property type="component" value="Chromosome 01"/>
</dbReference>
<dbReference type="AlphaFoldDB" id="A0AAQ3PS67"/>
<gene>
    <name evidence="1" type="ORF">U9M48_003932</name>
</gene>